<dbReference type="Gene3D" id="2.130.10.10">
    <property type="entry name" value="YVTN repeat-like/Quinoprotein amine dehydrogenase"/>
    <property type="match status" value="1"/>
</dbReference>
<keyword evidence="5 11" id="KW-0493">Microtubule</keyword>
<evidence type="ECO:0000256" key="1">
    <source>
        <dbReference type="ARBA" id="ARBA00022448"/>
    </source>
</evidence>
<name>A0A1E3PL35_9ASCO</name>
<comment type="function">
    <text evidence="11">Positively regulates the activity of the minus-end directed microtubule motor protein dynein. Plays a central role in positioning the mitotic spindle at the bud neck during cell division. Targets cytoplasmic dynein to microtubule plus ends, thereby promoting dynein-mediated microtubule sliding along the bud cortex and consequently the movement of the mitotic spindle to the bud neck.</text>
</comment>
<dbReference type="InterPro" id="IPR001680">
    <property type="entry name" value="WD40_rpt"/>
</dbReference>
<dbReference type="HAMAP" id="MF_03141">
    <property type="entry name" value="lis1"/>
    <property type="match status" value="1"/>
</dbReference>
<dbReference type="GO" id="GO:0000132">
    <property type="term" value="P:establishment of mitotic spindle orientation"/>
    <property type="evidence" value="ECO:0007669"/>
    <property type="project" value="UniProtKB-UniRule"/>
</dbReference>
<dbReference type="SMART" id="SM00320">
    <property type="entry name" value="WD40"/>
    <property type="match status" value="7"/>
</dbReference>
<dbReference type="InterPro" id="IPR036322">
    <property type="entry name" value="WD40_repeat_dom_sf"/>
</dbReference>
<protein>
    <recommendedName>
        <fullName evidence="11">Nuclear distribution protein PAC1</fullName>
    </recommendedName>
    <alternativeName>
        <fullName evidence="11">Lissencephaly-1 homolog</fullName>
        <shortName evidence="11">LIS-1</shortName>
    </alternativeName>
    <alternativeName>
        <fullName evidence="11">nudF homolog</fullName>
    </alternativeName>
</protein>
<dbReference type="GO" id="GO:0005875">
    <property type="term" value="C:microtubule associated complex"/>
    <property type="evidence" value="ECO:0007669"/>
    <property type="project" value="UniProtKB-UniRule"/>
</dbReference>
<keyword evidence="2 11" id="KW-0963">Cytoplasm</keyword>
<dbReference type="PANTHER" id="PTHR19879:SF9">
    <property type="entry name" value="TRANSCRIPTION INITIATION FACTOR TFIID SUBUNIT 5"/>
    <property type="match status" value="1"/>
</dbReference>
<dbReference type="GO" id="GO:0005874">
    <property type="term" value="C:microtubule"/>
    <property type="evidence" value="ECO:0007669"/>
    <property type="project" value="UniProtKB-KW"/>
</dbReference>
<evidence type="ECO:0000256" key="10">
    <source>
        <dbReference type="ARBA" id="ARBA00023306"/>
    </source>
</evidence>
<organism evidence="13 14">
    <name type="scientific">Nadsonia fulvescens var. elongata DSM 6958</name>
    <dbReference type="NCBI Taxonomy" id="857566"/>
    <lineage>
        <taxon>Eukaryota</taxon>
        <taxon>Fungi</taxon>
        <taxon>Dikarya</taxon>
        <taxon>Ascomycota</taxon>
        <taxon>Saccharomycotina</taxon>
        <taxon>Dipodascomycetes</taxon>
        <taxon>Dipodascales</taxon>
        <taxon>Dipodascales incertae sedis</taxon>
        <taxon>Nadsonia</taxon>
    </lineage>
</organism>
<dbReference type="PROSITE" id="PS50294">
    <property type="entry name" value="WD_REPEATS_REGION"/>
    <property type="match status" value="4"/>
</dbReference>
<keyword evidence="3 12" id="KW-0853">WD repeat</keyword>
<keyword evidence="7 11" id="KW-0498">Mitosis</keyword>
<dbReference type="EMBL" id="KV454409">
    <property type="protein sequence ID" value="ODQ66151.1"/>
    <property type="molecule type" value="Genomic_DNA"/>
</dbReference>
<reference evidence="13 14" key="1">
    <citation type="journal article" date="2016" name="Proc. Natl. Acad. Sci. U.S.A.">
        <title>Comparative genomics of biotechnologically important yeasts.</title>
        <authorList>
            <person name="Riley R."/>
            <person name="Haridas S."/>
            <person name="Wolfe K.H."/>
            <person name="Lopes M.R."/>
            <person name="Hittinger C.T."/>
            <person name="Goeker M."/>
            <person name="Salamov A.A."/>
            <person name="Wisecaver J.H."/>
            <person name="Long T.M."/>
            <person name="Calvey C.H."/>
            <person name="Aerts A.L."/>
            <person name="Barry K.W."/>
            <person name="Choi C."/>
            <person name="Clum A."/>
            <person name="Coughlan A.Y."/>
            <person name="Deshpande S."/>
            <person name="Douglass A.P."/>
            <person name="Hanson S.J."/>
            <person name="Klenk H.-P."/>
            <person name="LaButti K.M."/>
            <person name="Lapidus A."/>
            <person name="Lindquist E.A."/>
            <person name="Lipzen A.M."/>
            <person name="Meier-Kolthoff J.P."/>
            <person name="Ohm R.A."/>
            <person name="Otillar R.P."/>
            <person name="Pangilinan J.L."/>
            <person name="Peng Y."/>
            <person name="Rokas A."/>
            <person name="Rosa C.A."/>
            <person name="Scheuner C."/>
            <person name="Sibirny A.A."/>
            <person name="Slot J.C."/>
            <person name="Stielow J.B."/>
            <person name="Sun H."/>
            <person name="Kurtzman C.P."/>
            <person name="Blackwell M."/>
            <person name="Grigoriev I.V."/>
            <person name="Jeffries T.W."/>
        </authorList>
    </citation>
    <scope>NUCLEOTIDE SEQUENCE [LARGE SCALE GENOMIC DNA]</scope>
    <source>
        <strain evidence="13 14">DSM 6958</strain>
    </source>
</reference>
<feature type="repeat" description="WD" evidence="12">
    <location>
        <begin position="129"/>
        <end position="170"/>
    </location>
</feature>
<gene>
    <name evidence="11" type="primary">PAC1</name>
    <name evidence="11" type="synonym">LIS1</name>
    <name evidence="13" type="ORF">NADFUDRAFT_83002</name>
</gene>
<dbReference type="Gene3D" id="1.20.960.30">
    <property type="match status" value="1"/>
</dbReference>
<evidence type="ECO:0000256" key="7">
    <source>
        <dbReference type="ARBA" id="ARBA00022776"/>
    </source>
</evidence>
<dbReference type="InterPro" id="IPR020472">
    <property type="entry name" value="WD40_PAC1"/>
</dbReference>
<feature type="repeat" description="WD" evidence="12">
    <location>
        <begin position="171"/>
        <end position="205"/>
    </location>
</feature>
<dbReference type="InterPro" id="IPR017252">
    <property type="entry name" value="Dynein_regulator_LIS1"/>
</dbReference>
<sequence length="482" mass="53372">MGSILTDRQKAELNKTVLAYLVHQCPGVPAPLVGLLKESLLPPTIASLTSELDFSNGEEIRKYSQVLEKKWFSVIRLQRQIMDTESKLEASKQEIEAITSTAGFVLAGGLSKFNDPINWLPKLPSKYSLSGHRQPITAVTFHPVFTTLASSSEDGTIKLWDYELGQPETTIKAHTKSVVDIDFGGPKNAPLLASCSADLTIKIWDPNQEYDNIKTLTGHDHTISAIRFLPSGTHLVSASRDRTIRVWDINTGYCVKTLSAGHTDWIKSVEVTPDSQYIISAGIDRTARITNLSTYKSDLVLIGHEHVIEHAIFAPASANIYLAGLENLPKPISSNYTPSFEYLATCSRDKTIKLWNTRGVNILTLTGHDNWVRALSFHPSGRYLISVSDDKSIRCWDLKELGKCVKKLENAHNHFISCLKWAPPRRSLNEAVTTPVSNLNINGPDSAEVSAKRLKAESNDSLKNARCVIVTGSVDLDVKIWM</sequence>
<keyword evidence="14" id="KW-1185">Reference proteome</keyword>
<evidence type="ECO:0000256" key="9">
    <source>
        <dbReference type="ARBA" id="ARBA00023212"/>
    </source>
</evidence>
<feature type="repeat" description="WD" evidence="12">
    <location>
        <begin position="336"/>
        <end position="358"/>
    </location>
</feature>
<evidence type="ECO:0000313" key="13">
    <source>
        <dbReference type="EMBL" id="ODQ66151.1"/>
    </source>
</evidence>
<evidence type="ECO:0000256" key="8">
    <source>
        <dbReference type="ARBA" id="ARBA00023054"/>
    </source>
</evidence>
<dbReference type="CDD" id="cd00200">
    <property type="entry name" value="WD40"/>
    <property type="match status" value="1"/>
</dbReference>
<proteinExistence type="inferred from homology"/>
<dbReference type="InterPro" id="IPR015943">
    <property type="entry name" value="WD40/YVTN_repeat-like_dom_sf"/>
</dbReference>
<comment type="subcellular location">
    <subcellularLocation>
        <location evidence="11">Cytoplasm</location>
        <location evidence="11">Cytoskeleton</location>
    </subcellularLocation>
    <subcellularLocation>
        <location evidence="11">Cytoplasm</location>
        <location evidence="11">Cytoskeleton</location>
        <location evidence="11">Spindle pole</location>
    </subcellularLocation>
    <text evidence="11">Localizes to the plus ends of microtubules and the mitotic spindle poles.</text>
</comment>
<dbReference type="SUPFAM" id="SSF109925">
    <property type="entry name" value="Lissencephaly-1 protein (Lis-1, PAF-AH alpha) N-terminal domain"/>
    <property type="match status" value="1"/>
</dbReference>
<evidence type="ECO:0000256" key="12">
    <source>
        <dbReference type="PROSITE-ProRule" id="PRU00221"/>
    </source>
</evidence>
<keyword evidence="4 11" id="KW-0132">Cell division</keyword>
<dbReference type="PRINTS" id="PR00320">
    <property type="entry name" value="GPROTEINBRPT"/>
</dbReference>
<dbReference type="InterPro" id="IPR019775">
    <property type="entry name" value="WD40_repeat_CS"/>
</dbReference>
<keyword evidence="10 11" id="KW-0131">Cell cycle</keyword>
<dbReference type="PROSITE" id="PS00678">
    <property type="entry name" value="WD_REPEATS_1"/>
    <property type="match status" value="1"/>
</dbReference>
<evidence type="ECO:0000256" key="2">
    <source>
        <dbReference type="ARBA" id="ARBA00022490"/>
    </source>
</evidence>
<dbReference type="PANTHER" id="PTHR19879">
    <property type="entry name" value="TRANSCRIPTION INITIATION FACTOR TFIID"/>
    <property type="match status" value="1"/>
</dbReference>
<comment type="similarity">
    <text evidence="11">Belongs to the WD repeat LIS1/nudF family.</text>
</comment>
<dbReference type="OrthoDB" id="10264588at2759"/>
<dbReference type="SUPFAM" id="SSF50978">
    <property type="entry name" value="WD40 repeat-like"/>
    <property type="match status" value="1"/>
</dbReference>
<dbReference type="Pfam" id="PF00400">
    <property type="entry name" value="WD40"/>
    <property type="match status" value="6"/>
</dbReference>
<evidence type="ECO:0000256" key="11">
    <source>
        <dbReference type="HAMAP-Rule" id="MF_03141"/>
    </source>
</evidence>
<keyword evidence="8 11" id="KW-0175">Coiled coil</keyword>
<dbReference type="GO" id="GO:0070840">
    <property type="term" value="F:dynein complex binding"/>
    <property type="evidence" value="ECO:0007669"/>
    <property type="project" value="UniProtKB-UniRule"/>
</dbReference>
<dbReference type="STRING" id="857566.A0A1E3PL35"/>
<evidence type="ECO:0000256" key="4">
    <source>
        <dbReference type="ARBA" id="ARBA00022618"/>
    </source>
</evidence>
<dbReference type="Proteomes" id="UP000095009">
    <property type="component" value="Unassembled WGS sequence"/>
</dbReference>
<evidence type="ECO:0000313" key="14">
    <source>
        <dbReference type="Proteomes" id="UP000095009"/>
    </source>
</evidence>
<dbReference type="PROSITE" id="PS50082">
    <property type="entry name" value="WD_REPEATS_2"/>
    <property type="match status" value="6"/>
</dbReference>
<keyword evidence="1 11" id="KW-0813">Transport</keyword>
<dbReference type="GO" id="GO:0000922">
    <property type="term" value="C:spindle pole"/>
    <property type="evidence" value="ECO:0007669"/>
    <property type="project" value="UniProtKB-SubCell"/>
</dbReference>
<feature type="coiled-coil region" evidence="11">
    <location>
        <begin position="74"/>
        <end position="101"/>
    </location>
</feature>
<evidence type="ECO:0000256" key="5">
    <source>
        <dbReference type="ARBA" id="ARBA00022701"/>
    </source>
</evidence>
<feature type="repeat" description="WD" evidence="12">
    <location>
        <begin position="216"/>
        <end position="257"/>
    </location>
</feature>
<evidence type="ECO:0000256" key="6">
    <source>
        <dbReference type="ARBA" id="ARBA00022737"/>
    </source>
</evidence>
<dbReference type="InterPro" id="IPR037190">
    <property type="entry name" value="LIS1_N"/>
</dbReference>
<dbReference type="GO" id="GO:0051012">
    <property type="term" value="P:microtubule sliding"/>
    <property type="evidence" value="ECO:0007669"/>
    <property type="project" value="UniProtKB-UniRule"/>
</dbReference>
<dbReference type="GO" id="GO:0051301">
    <property type="term" value="P:cell division"/>
    <property type="evidence" value="ECO:0007669"/>
    <property type="project" value="UniProtKB-KW"/>
</dbReference>
<comment type="subunit">
    <text evidence="11">Self-associates. Interacts with NDL1 and dynein.</text>
</comment>
<accession>A0A1E3PL35</accession>
<dbReference type="PIRSF" id="PIRSF037647">
    <property type="entry name" value="Dynein_regulator_Lis1"/>
    <property type="match status" value="1"/>
</dbReference>
<dbReference type="AlphaFoldDB" id="A0A1E3PL35"/>
<dbReference type="GO" id="GO:0005737">
    <property type="term" value="C:cytoplasm"/>
    <property type="evidence" value="ECO:0007669"/>
    <property type="project" value="UniProtKB-UniRule"/>
</dbReference>
<feature type="repeat" description="WD" evidence="12">
    <location>
        <begin position="259"/>
        <end position="300"/>
    </location>
</feature>
<keyword evidence="6" id="KW-0677">Repeat</keyword>
<evidence type="ECO:0000256" key="3">
    <source>
        <dbReference type="ARBA" id="ARBA00022574"/>
    </source>
</evidence>
<feature type="repeat" description="WD" evidence="12">
    <location>
        <begin position="365"/>
        <end position="399"/>
    </location>
</feature>
<keyword evidence="9 11" id="KW-0206">Cytoskeleton</keyword>